<feature type="transmembrane region" description="Helical" evidence="1">
    <location>
        <begin position="40"/>
        <end position="57"/>
    </location>
</feature>
<evidence type="ECO:0000313" key="3">
    <source>
        <dbReference type="WBParaSite" id="nRc.2.0.1.t31655-RA"/>
    </source>
</evidence>
<name>A0A915K0C3_ROMCU</name>
<keyword evidence="1" id="KW-1133">Transmembrane helix</keyword>
<keyword evidence="1" id="KW-0812">Transmembrane</keyword>
<keyword evidence="1" id="KW-0472">Membrane</keyword>
<protein>
    <submittedName>
        <fullName evidence="3">Uncharacterized protein</fullName>
    </submittedName>
</protein>
<accession>A0A915K0C3</accession>
<dbReference type="Proteomes" id="UP000887565">
    <property type="component" value="Unplaced"/>
</dbReference>
<dbReference type="CDD" id="cd00637">
    <property type="entry name" value="7tm_classA_rhodopsin-like"/>
    <property type="match status" value="1"/>
</dbReference>
<feature type="transmembrane region" description="Helical" evidence="1">
    <location>
        <begin position="85"/>
        <end position="109"/>
    </location>
</feature>
<organism evidence="2 3">
    <name type="scientific">Romanomermis culicivorax</name>
    <name type="common">Nematode worm</name>
    <dbReference type="NCBI Taxonomy" id="13658"/>
    <lineage>
        <taxon>Eukaryota</taxon>
        <taxon>Metazoa</taxon>
        <taxon>Ecdysozoa</taxon>
        <taxon>Nematoda</taxon>
        <taxon>Enoplea</taxon>
        <taxon>Dorylaimia</taxon>
        <taxon>Mermithida</taxon>
        <taxon>Mermithoidea</taxon>
        <taxon>Mermithidae</taxon>
        <taxon>Romanomermis</taxon>
    </lineage>
</organism>
<dbReference type="AlphaFoldDB" id="A0A915K0C3"/>
<keyword evidence="2" id="KW-1185">Reference proteome</keyword>
<evidence type="ECO:0000256" key="1">
    <source>
        <dbReference type="SAM" id="Phobius"/>
    </source>
</evidence>
<dbReference type="WBParaSite" id="nRc.2.0.1.t31655-RA">
    <property type="protein sequence ID" value="nRc.2.0.1.t31655-RA"/>
    <property type="gene ID" value="nRc.2.0.1.g31655"/>
</dbReference>
<sequence>MILQHESLQVKHQIVKDLENGYFYVARISDYHKHFSREHIIFYVCSIWMFGYAVHVPNHLGWGEVRFSQLFHFCTFDTESLSYKLFYGGMLALAIVLAFVFYAKIYLVLRHTTLARHMILNKQGGNKVNGLD</sequence>
<evidence type="ECO:0000313" key="2">
    <source>
        <dbReference type="Proteomes" id="UP000887565"/>
    </source>
</evidence>
<dbReference type="Gene3D" id="1.20.1070.10">
    <property type="entry name" value="Rhodopsin 7-helix transmembrane proteins"/>
    <property type="match status" value="1"/>
</dbReference>
<dbReference type="SUPFAM" id="SSF81321">
    <property type="entry name" value="Family A G protein-coupled receptor-like"/>
    <property type="match status" value="1"/>
</dbReference>
<reference evidence="3" key="1">
    <citation type="submission" date="2022-11" db="UniProtKB">
        <authorList>
            <consortium name="WormBaseParasite"/>
        </authorList>
    </citation>
    <scope>IDENTIFICATION</scope>
</reference>
<proteinExistence type="predicted"/>